<feature type="transmembrane region" description="Helical" evidence="2">
    <location>
        <begin position="132"/>
        <end position="152"/>
    </location>
</feature>
<protein>
    <submittedName>
        <fullName evidence="3">Uncharacterized protein</fullName>
    </submittedName>
</protein>
<dbReference type="EMBL" id="AACCWZ010000023">
    <property type="protein sequence ID" value="EAK0451883.1"/>
    <property type="molecule type" value="Genomic_DNA"/>
</dbReference>
<dbReference type="Proteomes" id="UP000405656">
    <property type="component" value="Unassembled WGS sequence"/>
</dbReference>
<comment type="caution">
    <text evidence="3">The sequence shown here is derived from an EMBL/GenBank/DDBJ whole genome shotgun (WGS) entry which is preliminary data.</text>
</comment>
<dbReference type="AlphaFoldDB" id="A0A825SKA3"/>
<keyword evidence="2" id="KW-1133">Transmembrane helix</keyword>
<keyword evidence="2" id="KW-0812">Transmembrane</keyword>
<proteinExistence type="predicted"/>
<sequence>MSKYSEIIGNEENSKYKTFISNYTDFEKKKRELDDFYKIVFGSDDGNIQSLKKELEERKEQLKKVEEEAKKVIDLSSDAGLAAGFFKQVEQANDNKKKNLYFFAGAILCMAIFNFFTIDWKNLNNIDLVSAIVRLTINTPFIWAATVANINLNKYIKLEQEYAHKESLAKSFERYKDQIKDLSANYETDEKQVELMTKLLDTNIEAFKRNPSDNIEKIRSNNILTEMLARKNKNDE</sequence>
<feature type="coiled-coil region" evidence="1">
    <location>
        <begin position="48"/>
        <end position="75"/>
    </location>
</feature>
<feature type="transmembrane region" description="Helical" evidence="2">
    <location>
        <begin position="100"/>
        <end position="120"/>
    </location>
</feature>
<evidence type="ECO:0000256" key="1">
    <source>
        <dbReference type="SAM" id="Coils"/>
    </source>
</evidence>
<gene>
    <name evidence="3" type="ORF">YZ36_07930</name>
</gene>
<keyword evidence="2" id="KW-0472">Membrane</keyword>
<feature type="coiled-coil region" evidence="1">
    <location>
        <begin position="165"/>
        <end position="192"/>
    </location>
</feature>
<keyword evidence="1" id="KW-0175">Coiled coil</keyword>
<evidence type="ECO:0000256" key="2">
    <source>
        <dbReference type="SAM" id="Phobius"/>
    </source>
</evidence>
<reference evidence="3 4" key="1">
    <citation type="submission" date="2018-05" db="EMBL/GenBank/DDBJ databases">
        <authorList>
            <consortium name="PulseNet: The National Subtyping Network for Foodborne Disease Surveillance"/>
            <person name="Tarr C.L."/>
            <person name="Trees E."/>
            <person name="Katz L.S."/>
            <person name="Carleton-Romer H.A."/>
            <person name="Stroika S."/>
            <person name="Kucerova Z."/>
            <person name="Roache K.F."/>
            <person name="Sabol A.L."/>
            <person name="Besser J."/>
            <person name="Gerner-Smidt P."/>
        </authorList>
    </citation>
    <scope>NUCLEOTIDE SEQUENCE [LARGE SCALE GENOMIC DNA]</scope>
    <source>
        <strain evidence="3 4">20110455</strain>
    </source>
</reference>
<evidence type="ECO:0000313" key="4">
    <source>
        <dbReference type="Proteomes" id="UP000405656"/>
    </source>
</evidence>
<name>A0A825SKA3_CAMLA</name>
<evidence type="ECO:0000313" key="3">
    <source>
        <dbReference type="EMBL" id="EAK0451883.1"/>
    </source>
</evidence>
<organism evidence="3 4">
    <name type="scientific">Campylobacter lari</name>
    <dbReference type="NCBI Taxonomy" id="201"/>
    <lineage>
        <taxon>Bacteria</taxon>
        <taxon>Pseudomonadati</taxon>
        <taxon>Campylobacterota</taxon>
        <taxon>Epsilonproteobacteria</taxon>
        <taxon>Campylobacterales</taxon>
        <taxon>Campylobacteraceae</taxon>
        <taxon>Campylobacter</taxon>
    </lineage>
</organism>
<accession>A0A825SKA3</accession>